<protein>
    <submittedName>
        <fullName evidence="1">Uncharacterized protein</fullName>
    </submittedName>
</protein>
<gene>
    <name evidence="1" type="ORF">XENTR_v90025870mg</name>
</gene>
<reference evidence="1" key="3">
    <citation type="submission" date="2016-05" db="EMBL/GenBank/DDBJ databases">
        <title>WGS assembly of Xenopus tropicalis.</title>
        <authorList>
            <person name="Sessions A."/>
            <person name="Jenkins J."/>
            <person name="Mitros T."/>
            <person name="Lyons J.T."/>
            <person name="Dichmann D.S."/>
            <person name="Robert J."/>
            <person name="Harland R.M."/>
            <person name="Rokhsar D.S."/>
        </authorList>
    </citation>
    <scope>NUCLEOTIDE SEQUENCE</scope>
    <source>
        <strain evidence="1">Nigerian</strain>
    </source>
</reference>
<accession>A0A1B8XVV2</accession>
<dbReference type="EMBL" id="KV461190">
    <property type="protein sequence ID" value="OCA14790.1"/>
    <property type="molecule type" value="Genomic_DNA"/>
</dbReference>
<proteinExistence type="predicted"/>
<reference evidence="1" key="1">
    <citation type="submission" date="2009-11" db="EMBL/GenBank/DDBJ databases">
        <authorList>
            <consortium name="US DOE Joint Genome Institute (JGI-PGF)"/>
            <person name="Ottilar R."/>
            <person name="Schmutz J."/>
            <person name="Salamov A."/>
            <person name="Cheng J.F."/>
            <person name="Lucas S."/>
            <person name="Pitluck S."/>
            <person name="Gundlach H."/>
            <person name="Guo Y."/>
            <person name="Haberer G."/>
            <person name="Nasrallah J."/>
            <person name="Mayer K.F.X."/>
            <person name="van de Peer Y."/>
            <person name="Weigel D."/>
            <person name="Grigoriev I.V."/>
        </authorList>
    </citation>
    <scope>NUCLEOTIDE SEQUENCE</scope>
    <source>
        <strain evidence="1">Nigerian</strain>
    </source>
</reference>
<dbReference type="AlphaFoldDB" id="A0A1B8XVV2"/>
<organism evidence="1">
    <name type="scientific">Xenopus tropicalis</name>
    <name type="common">Western clawed frog</name>
    <name type="synonym">Silurana tropicalis</name>
    <dbReference type="NCBI Taxonomy" id="8364"/>
    <lineage>
        <taxon>Eukaryota</taxon>
        <taxon>Metazoa</taxon>
        <taxon>Chordata</taxon>
        <taxon>Craniata</taxon>
        <taxon>Vertebrata</taxon>
        <taxon>Euteleostomi</taxon>
        <taxon>Amphibia</taxon>
        <taxon>Batrachia</taxon>
        <taxon>Anura</taxon>
        <taxon>Pipoidea</taxon>
        <taxon>Pipidae</taxon>
        <taxon>Xenopodinae</taxon>
        <taxon>Xenopus</taxon>
        <taxon>Silurana</taxon>
    </lineage>
</organism>
<reference evidence="1" key="2">
    <citation type="journal article" date="2010" name="Science">
        <title>The genome of the Western clawed frog Xenopus tropicalis.</title>
        <authorList>
            <person name="Hellsten U."/>
            <person name="Harland R.M."/>
            <person name="Gilchrist M.J."/>
            <person name="Hendrix D."/>
            <person name="Jurka J."/>
            <person name="Kapitonov V."/>
            <person name="Ovcharenko I."/>
            <person name="Putnam N.H."/>
            <person name="Shu S."/>
            <person name="Taher L."/>
            <person name="Blitz I.L."/>
            <person name="Blumberg B."/>
            <person name="Dichmann D.S."/>
            <person name="Dubchak I."/>
            <person name="Amaya E."/>
            <person name="Detter J.C."/>
            <person name="Fletcher R."/>
            <person name="Gerhard D.S."/>
            <person name="Goodstein D."/>
            <person name="Graves T."/>
            <person name="Grigoriev I.V."/>
            <person name="Grimwood J."/>
            <person name="Kawashima T."/>
            <person name="Lindquist E."/>
            <person name="Lucas S.M."/>
            <person name="Mead P.E."/>
            <person name="Mitros T."/>
            <person name="Ogino H."/>
            <person name="Ohta Y."/>
            <person name="Poliakov A.V."/>
            <person name="Pollet N."/>
            <person name="Robert J."/>
            <person name="Salamov A."/>
            <person name="Sater A.K."/>
            <person name="Schmutz J."/>
            <person name="Terry A."/>
            <person name="Vize P.D."/>
            <person name="Warren W.C."/>
            <person name="Wells D."/>
            <person name="Wills A."/>
            <person name="Wilson R.K."/>
            <person name="Zimmerman L.B."/>
            <person name="Zorn A.M."/>
            <person name="Grainger R."/>
            <person name="Grammer T."/>
            <person name="Khokha M.K."/>
            <person name="Richardson P.M."/>
            <person name="Rokhsar D.S."/>
        </authorList>
    </citation>
    <scope>NUCLEOTIDE SEQUENCE [LARGE SCALE GENOMIC DNA]</scope>
    <source>
        <strain evidence="1">Nigerian</strain>
    </source>
</reference>
<evidence type="ECO:0000313" key="1">
    <source>
        <dbReference type="EMBL" id="OCA14790.1"/>
    </source>
</evidence>
<sequence>MSLRWALTNHLTQAPKGCFTIKFPVLQLRAFSSRKPAGDVIKTFATKSLNSKEDDVTMGFHGNTDVTIPAVFDRLQQWHQDSATVSLTVSLTACGVSARVSATARR</sequence>
<name>A0A1B8XVV2_XENTR</name>